<gene>
    <name evidence="2" type="ORF">H8S23_01820</name>
</gene>
<dbReference type="EMBL" id="JACONZ010000001">
    <property type="protein sequence ID" value="MBC5580237.1"/>
    <property type="molecule type" value="Genomic_DNA"/>
</dbReference>
<evidence type="ECO:0000256" key="1">
    <source>
        <dbReference type="SAM" id="SignalP"/>
    </source>
</evidence>
<name>A0A923L0E9_9FIRM</name>
<dbReference type="Pfam" id="PF14270">
    <property type="entry name" value="DUF4358"/>
    <property type="match status" value="1"/>
</dbReference>
<dbReference type="Proteomes" id="UP000659630">
    <property type="component" value="Unassembled WGS sequence"/>
</dbReference>
<dbReference type="AlphaFoldDB" id="A0A923L0E9"/>
<comment type="caution">
    <text evidence="2">The sequence shown here is derived from an EMBL/GenBank/DDBJ whole genome shotgun (WGS) entry which is preliminary data.</text>
</comment>
<keyword evidence="1" id="KW-0732">Signal</keyword>
<evidence type="ECO:0000313" key="2">
    <source>
        <dbReference type="EMBL" id="MBC5580237.1"/>
    </source>
</evidence>
<dbReference type="InterPro" id="IPR025648">
    <property type="entry name" value="DUF4358"/>
</dbReference>
<proteinExistence type="predicted"/>
<organism evidence="2 3">
    <name type="scientific">Anaerofilum hominis</name>
    <dbReference type="NCBI Taxonomy" id="2763016"/>
    <lineage>
        <taxon>Bacteria</taxon>
        <taxon>Bacillati</taxon>
        <taxon>Bacillota</taxon>
        <taxon>Clostridia</taxon>
        <taxon>Eubacteriales</taxon>
        <taxon>Oscillospiraceae</taxon>
        <taxon>Anaerofilum</taxon>
    </lineage>
</organism>
<dbReference type="RefSeq" id="WP_186886602.1">
    <property type="nucleotide sequence ID" value="NZ_JACONZ010000001.1"/>
</dbReference>
<keyword evidence="3" id="KW-1185">Reference proteome</keyword>
<sequence>MKKTVLLFAAFSLFSCLLCGCGASGQDKTYDLDQVAAAISAVAPVPYPADMDDEYLTGMYGLDPADVEEYRGQYSNTNTFTDELLLVRAAEGKADAVCEACEARRAAKQEQAAMYDEVQAQKAQNGRVVVRGDYVIFVVAGDDGRIADGEVNEVYQEIDKAIEDALA</sequence>
<accession>A0A923L0E9</accession>
<reference evidence="2" key="1">
    <citation type="submission" date="2020-08" db="EMBL/GenBank/DDBJ databases">
        <title>Genome public.</title>
        <authorList>
            <person name="Liu C."/>
            <person name="Sun Q."/>
        </authorList>
    </citation>
    <scope>NUCLEOTIDE SEQUENCE</scope>
    <source>
        <strain evidence="2">BX8</strain>
    </source>
</reference>
<feature type="signal peptide" evidence="1">
    <location>
        <begin position="1"/>
        <end position="25"/>
    </location>
</feature>
<feature type="chain" id="PRO_5036896318" evidence="1">
    <location>
        <begin position="26"/>
        <end position="167"/>
    </location>
</feature>
<protein>
    <submittedName>
        <fullName evidence="2">DUF4358 domain-containing protein</fullName>
    </submittedName>
</protein>
<dbReference type="PROSITE" id="PS51257">
    <property type="entry name" value="PROKAR_LIPOPROTEIN"/>
    <property type="match status" value="1"/>
</dbReference>
<evidence type="ECO:0000313" key="3">
    <source>
        <dbReference type="Proteomes" id="UP000659630"/>
    </source>
</evidence>